<proteinExistence type="inferred from homology"/>
<sequence>MAQRTTVAPIPDRTVAARQTGNSFLAPITKFFRRQPLGTIGGVLFFFMVLTALFAPQLAPYGPKDADFASYTPPGTEFPMGTDHLGRDILSRVIWGARLSLYVGILSVGIGVTLGSLWGVVTAYFGGVADMLSQRIVDSIMAFPGIVLAVSLMAVLGQSVDNVVVALAFLFIPISARIMRSTTLTIKESMYVESARAIGGSHGQVIRRHVIPNSIAPYIVLISVNLGYAIVVEASLSFLGLGAPPDEPSWGGMLTQAGDSMLSAPWMSLFPGLAITLAVFGMNMLGDALRDVLDPRLRGSEAEQNKT</sequence>
<dbReference type="PANTHER" id="PTHR43386:SF1">
    <property type="entry name" value="D,D-DIPEPTIDE TRANSPORT SYSTEM PERMEASE PROTEIN DDPC-RELATED"/>
    <property type="match status" value="1"/>
</dbReference>
<dbReference type="PANTHER" id="PTHR43386">
    <property type="entry name" value="OLIGOPEPTIDE TRANSPORT SYSTEM PERMEASE PROTEIN APPC"/>
    <property type="match status" value="1"/>
</dbReference>
<comment type="caution">
    <text evidence="9">The sequence shown here is derived from an EMBL/GenBank/DDBJ whole genome shotgun (WGS) entry which is preliminary data.</text>
</comment>
<feature type="transmembrane region" description="Helical" evidence="7">
    <location>
        <begin position="163"/>
        <end position="180"/>
    </location>
</feature>
<keyword evidence="2 7" id="KW-0813">Transport</keyword>
<dbReference type="Pfam" id="PF00528">
    <property type="entry name" value="BPD_transp_1"/>
    <property type="match status" value="1"/>
</dbReference>
<keyword evidence="4 7" id="KW-0812">Transmembrane</keyword>
<feature type="transmembrane region" description="Helical" evidence="7">
    <location>
        <begin position="263"/>
        <end position="286"/>
    </location>
</feature>
<dbReference type="GO" id="GO:0005886">
    <property type="term" value="C:plasma membrane"/>
    <property type="evidence" value="ECO:0007669"/>
    <property type="project" value="UniProtKB-SubCell"/>
</dbReference>
<keyword evidence="5 7" id="KW-1133">Transmembrane helix</keyword>
<dbReference type="SUPFAM" id="SSF161098">
    <property type="entry name" value="MetI-like"/>
    <property type="match status" value="1"/>
</dbReference>
<organism evidence="9 10">
    <name type="scientific">Candidatus Entotheonella gemina</name>
    <dbReference type="NCBI Taxonomy" id="1429439"/>
    <lineage>
        <taxon>Bacteria</taxon>
        <taxon>Pseudomonadati</taxon>
        <taxon>Nitrospinota/Tectimicrobiota group</taxon>
        <taxon>Candidatus Tectimicrobiota</taxon>
        <taxon>Candidatus Entotheonellia</taxon>
        <taxon>Candidatus Entotheonellales</taxon>
        <taxon>Candidatus Entotheonellaceae</taxon>
        <taxon>Candidatus Entotheonella</taxon>
    </lineage>
</organism>
<dbReference type="InterPro" id="IPR000515">
    <property type="entry name" value="MetI-like"/>
</dbReference>
<comment type="similarity">
    <text evidence="7">Belongs to the binding-protein-dependent transport system permease family.</text>
</comment>
<evidence type="ECO:0000256" key="7">
    <source>
        <dbReference type="RuleBase" id="RU363032"/>
    </source>
</evidence>
<feature type="transmembrane region" description="Helical" evidence="7">
    <location>
        <begin position="215"/>
        <end position="243"/>
    </location>
</feature>
<comment type="subcellular location">
    <subcellularLocation>
        <location evidence="1 7">Cell membrane</location>
        <topology evidence="1 7">Multi-pass membrane protein</topology>
    </subcellularLocation>
</comment>
<dbReference type="InterPro" id="IPR025966">
    <property type="entry name" value="OppC_N"/>
</dbReference>
<dbReference type="InterPro" id="IPR050366">
    <property type="entry name" value="BP-dependent_transpt_permease"/>
</dbReference>
<dbReference type="EMBL" id="AZHX01002046">
    <property type="protein sequence ID" value="ETW97543.1"/>
    <property type="molecule type" value="Genomic_DNA"/>
</dbReference>
<feature type="transmembrane region" description="Helical" evidence="7">
    <location>
        <begin position="101"/>
        <end position="124"/>
    </location>
</feature>
<evidence type="ECO:0000256" key="1">
    <source>
        <dbReference type="ARBA" id="ARBA00004651"/>
    </source>
</evidence>
<evidence type="ECO:0000313" key="10">
    <source>
        <dbReference type="Proteomes" id="UP000019140"/>
    </source>
</evidence>
<feature type="transmembrane region" description="Helical" evidence="7">
    <location>
        <begin position="136"/>
        <end position="157"/>
    </location>
</feature>
<reference evidence="9 10" key="1">
    <citation type="journal article" date="2014" name="Nature">
        <title>An environmental bacterial taxon with a large and distinct metabolic repertoire.</title>
        <authorList>
            <person name="Wilson M.C."/>
            <person name="Mori T."/>
            <person name="Ruckert C."/>
            <person name="Uria A.R."/>
            <person name="Helf M.J."/>
            <person name="Takada K."/>
            <person name="Gernert C."/>
            <person name="Steffens U.A."/>
            <person name="Heycke N."/>
            <person name="Schmitt S."/>
            <person name="Rinke C."/>
            <person name="Helfrich E.J."/>
            <person name="Brachmann A.O."/>
            <person name="Gurgui C."/>
            <person name="Wakimoto T."/>
            <person name="Kracht M."/>
            <person name="Crusemann M."/>
            <person name="Hentschel U."/>
            <person name="Abe I."/>
            <person name="Matsunaga S."/>
            <person name="Kalinowski J."/>
            <person name="Takeyama H."/>
            <person name="Piel J."/>
        </authorList>
    </citation>
    <scope>NUCLEOTIDE SEQUENCE [LARGE SCALE GENOMIC DNA]</scope>
    <source>
        <strain evidence="10">TSY2</strain>
    </source>
</reference>
<keyword evidence="10" id="KW-1185">Reference proteome</keyword>
<dbReference type="Pfam" id="PF12911">
    <property type="entry name" value="OppC_N"/>
    <property type="match status" value="1"/>
</dbReference>
<dbReference type="Proteomes" id="UP000019140">
    <property type="component" value="Unassembled WGS sequence"/>
</dbReference>
<protein>
    <recommendedName>
        <fullName evidence="8">ABC transmembrane type-1 domain-containing protein</fullName>
    </recommendedName>
</protein>
<accession>W4LHF9</accession>
<feature type="domain" description="ABC transmembrane type-1" evidence="8">
    <location>
        <begin position="97"/>
        <end position="286"/>
    </location>
</feature>
<feature type="transmembrane region" description="Helical" evidence="7">
    <location>
        <begin position="37"/>
        <end position="55"/>
    </location>
</feature>
<dbReference type="Gene3D" id="1.10.3720.10">
    <property type="entry name" value="MetI-like"/>
    <property type="match status" value="1"/>
</dbReference>
<dbReference type="PROSITE" id="PS50928">
    <property type="entry name" value="ABC_TM1"/>
    <property type="match status" value="1"/>
</dbReference>
<evidence type="ECO:0000256" key="4">
    <source>
        <dbReference type="ARBA" id="ARBA00022692"/>
    </source>
</evidence>
<keyword evidence="3" id="KW-1003">Cell membrane</keyword>
<evidence type="ECO:0000256" key="6">
    <source>
        <dbReference type="ARBA" id="ARBA00023136"/>
    </source>
</evidence>
<name>W4LHF9_9BACT</name>
<dbReference type="HOGENOM" id="CLU_028518_1_1_7"/>
<dbReference type="InterPro" id="IPR035906">
    <property type="entry name" value="MetI-like_sf"/>
</dbReference>
<evidence type="ECO:0000256" key="2">
    <source>
        <dbReference type="ARBA" id="ARBA00022448"/>
    </source>
</evidence>
<keyword evidence="6 7" id="KW-0472">Membrane</keyword>
<evidence type="ECO:0000256" key="3">
    <source>
        <dbReference type="ARBA" id="ARBA00022475"/>
    </source>
</evidence>
<evidence type="ECO:0000313" key="9">
    <source>
        <dbReference type="EMBL" id="ETW97543.1"/>
    </source>
</evidence>
<gene>
    <name evidence="9" type="ORF">ETSY2_44435</name>
</gene>
<evidence type="ECO:0000259" key="8">
    <source>
        <dbReference type="PROSITE" id="PS50928"/>
    </source>
</evidence>
<dbReference type="GO" id="GO:0055085">
    <property type="term" value="P:transmembrane transport"/>
    <property type="evidence" value="ECO:0007669"/>
    <property type="project" value="InterPro"/>
</dbReference>
<dbReference type="CDD" id="cd06261">
    <property type="entry name" value="TM_PBP2"/>
    <property type="match status" value="1"/>
</dbReference>
<dbReference type="AlphaFoldDB" id="W4LHF9"/>
<evidence type="ECO:0000256" key="5">
    <source>
        <dbReference type="ARBA" id="ARBA00022989"/>
    </source>
</evidence>